<proteinExistence type="inferred from homology"/>
<evidence type="ECO:0000259" key="15">
    <source>
        <dbReference type="PROSITE" id="PS51163"/>
    </source>
</evidence>
<evidence type="ECO:0000313" key="17">
    <source>
        <dbReference type="Proteomes" id="UP000663444"/>
    </source>
</evidence>
<evidence type="ECO:0000256" key="4">
    <source>
        <dbReference type="ARBA" id="ARBA00015492"/>
    </source>
</evidence>
<keyword evidence="17" id="KW-1185">Reference proteome</keyword>
<dbReference type="InterPro" id="IPR010923">
    <property type="entry name" value="T(6)A37_SUA5"/>
</dbReference>
<dbReference type="GO" id="GO:0005524">
    <property type="term" value="F:ATP binding"/>
    <property type="evidence" value="ECO:0007669"/>
    <property type="project" value="UniProtKB-UniRule"/>
</dbReference>
<keyword evidence="8 13" id="KW-0548">Nucleotidyltransferase</keyword>
<dbReference type="InterPro" id="IPR038385">
    <property type="entry name" value="Sua5/YwlC_C"/>
</dbReference>
<accession>A0A974SNZ3</accession>
<evidence type="ECO:0000256" key="11">
    <source>
        <dbReference type="ARBA" id="ARBA00029774"/>
    </source>
</evidence>
<dbReference type="GO" id="GO:0000049">
    <property type="term" value="F:tRNA binding"/>
    <property type="evidence" value="ECO:0007669"/>
    <property type="project" value="TreeGrafter"/>
</dbReference>
<dbReference type="InterPro" id="IPR006070">
    <property type="entry name" value="Sua5-like_dom"/>
</dbReference>
<dbReference type="InterPro" id="IPR005145">
    <property type="entry name" value="Sua5_C"/>
</dbReference>
<evidence type="ECO:0000256" key="1">
    <source>
        <dbReference type="ARBA" id="ARBA00004496"/>
    </source>
</evidence>
<dbReference type="KEGG" id="ares:IWH25_18940"/>
<keyword evidence="5 13" id="KW-0963">Cytoplasm</keyword>
<name>A0A974SNZ3_9RHOO</name>
<dbReference type="GO" id="GO:0008033">
    <property type="term" value="P:tRNA processing"/>
    <property type="evidence" value="ECO:0007669"/>
    <property type="project" value="UniProtKB-KW"/>
</dbReference>
<feature type="binding site" evidence="14">
    <location>
        <position position="139"/>
    </location>
    <ligand>
        <name>ATP</name>
        <dbReference type="ChEBI" id="CHEBI:30616"/>
    </ligand>
</feature>
<dbReference type="Pfam" id="PF03481">
    <property type="entry name" value="Sua5_C"/>
    <property type="match status" value="1"/>
</dbReference>
<organism evidence="16 17">
    <name type="scientific">Azospira restricta</name>
    <dbReference type="NCBI Taxonomy" id="404405"/>
    <lineage>
        <taxon>Bacteria</taxon>
        <taxon>Pseudomonadati</taxon>
        <taxon>Pseudomonadota</taxon>
        <taxon>Betaproteobacteria</taxon>
        <taxon>Rhodocyclales</taxon>
        <taxon>Rhodocyclaceae</taxon>
        <taxon>Azospira</taxon>
    </lineage>
</organism>
<feature type="binding site" evidence="14">
    <location>
        <position position="26"/>
    </location>
    <ligand>
        <name>L-threonine</name>
        <dbReference type="ChEBI" id="CHEBI:57926"/>
    </ligand>
</feature>
<dbReference type="RefSeq" id="WP_203387313.1">
    <property type="nucleotide sequence ID" value="NZ_CP064781.1"/>
</dbReference>
<comment type="catalytic activity">
    <reaction evidence="12 13">
        <text>L-threonine + hydrogencarbonate + ATP = L-threonylcarbamoyladenylate + diphosphate + H2O</text>
        <dbReference type="Rhea" id="RHEA:36407"/>
        <dbReference type="ChEBI" id="CHEBI:15377"/>
        <dbReference type="ChEBI" id="CHEBI:17544"/>
        <dbReference type="ChEBI" id="CHEBI:30616"/>
        <dbReference type="ChEBI" id="CHEBI:33019"/>
        <dbReference type="ChEBI" id="CHEBI:57926"/>
        <dbReference type="ChEBI" id="CHEBI:73682"/>
        <dbReference type="EC" id="2.7.7.87"/>
    </reaction>
</comment>
<dbReference type="PIRSF" id="PIRSF004930">
    <property type="entry name" value="Tln_factor_SUA5"/>
    <property type="match status" value="1"/>
</dbReference>
<dbReference type="PROSITE" id="PS51163">
    <property type="entry name" value="YRDC"/>
    <property type="match status" value="1"/>
</dbReference>
<evidence type="ECO:0000256" key="14">
    <source>
        <dbReference type="PIRSR" id="PIRSR004930-1"/>
    </source>
</evidence>
<dbReference type="GO" id="GO:0006450">
    <property type="term" value="P:regulation of translational fidelity"/>
    <property type="evidence" value="ECO:0007669"/>
    <property type="project" value="TreeGrafter"/>
</dbReference>
<comment type="function">
    <text evidence="13">Required for the formation of a threonylcarbamoyl group on adenosine at position 37 (t(6)A37) in tRNAs that read codons beginning with adenine.</text>
</comment>
<feature type="binding site" evidence="14">
    <location>
        <position position="108"/>
    </location>
    <ligand>
        <name>ATP</name>
        <dbReference type="ChEBI" id="CHEBI:30616"/>
    </ligand>
</feature>
<dbReference type="Pfam" id="PF01300">
    <property type="entry name" value="Sua5_yciO_yrdC"/>
    <property type="match status" value="1"/>
</dbReference>
<dbReference type="PANTHER" id="PTHR17490:SF16">
    <property type="entry name" value="THREONYLCARBAMOYL-AMP SYNTHASE"/>
    <property type="match status" value="1"/>
</dbReference>
<dbReference type="GO" id="GO:0003725">
    <property type="term" value="F:double-stranded RNA binding"/>
    <property type="evidence" value="ECO:0007669"/>
    <property type="project" value="UniProtKB-UniRule"/>
</dbReference>
<evidence type="ECO:0000256" key="10">
    <source>
        <dbReference type="ARBA" id="ARBA00022840"/>
    </source>
</evidence>
<dbReference type="GO" id="GO:0005737">
    <property type="term" value="C:cytoplasm"/>
    <property type="evidence" value="ECO:0007669"/>
    <property type="project" value="UniProtKB-SubCell"/>
</dbReference>
<dbReference type="PANTHER" id="PTHR17490">
    <property type="entry name" value="SUA5"/>
    <property type="match status" value="1"/>
</dbReference>
<dbReference type="AlphaFoldDB" id="A0A974SNZ3"/>
<feature type="binding site" evidence="14">
    <location>
        <position position="177"/>
    </location>
    <ligand>
        <name>L-threonine</name>
        <dbReference type="ChEBI" id="CHEBI:57926"/>
    </ligand>
</feature>
<evidence type="ECO:0000256" key="9">
    <source>
        <dbReference type="ARBA" id="ARBA00022741"/>
    </source>
</evidence>
<reference evidence="16" key="1">
    <citation type="submission" date="2020-11" db="EMBL/GenBank/DDBJ databases">
        <title>Azospira restricta DSM 18626 genome sequence.</title>
        <authorList>
            <person name="Moe W.M."/>
        </authorList>
    </citation>
    <scope>NUCLEOTIDE SEQUENCE</scope>
    <source>
        <strain evidence="16">DSM 18626</strain>
    </source>
</reference>
<comment type="subcellular location">
    <subcellularLocation>
        <location evidence="1 13">Cytoplasm</location>
    </subcellularLocation>
</comment>
<keyword evidence="9 13" id="KW-0547">Nucleotide-binding</keyword>
<keyword evidence="7 13" id="KW-0819">tRNA processing</keyword>
<keyword evidence="6 13" id="KW-0808">Transferase</keyword>
<feature type="binding site" evidence="14">
    <location>
        <position position="112"/>
    </location>
    <ligand>
        <name>L-threonine</name>
        <dbReference type="ChEBI" id="CHEBI:57926"/>
    </ligand>
</feature>
<evidence type="ECO:0000256" key="2">
    <source>
        <dbReference type="ARBA" id="ARBA00007663"/>
    </source>
</evidence>
<comment type="similarity">
    <text evidence="2 13">Belongs to the SUA5 family.</text>
</comment>
<gene>
    <name evidence="16" type="ORF">IWH25_18940</name>
</gene>
<evidence type="ECO:0000256" key="7">
    <source>
        <dbReference type="ARBA" id="ARBA00022694"/>
    </source>
</evidence>
<evidence type="ECO:0000256" key="5">
    <source>
        <dbReference type="ARBA" id="ARBA00022490"/>
    </source>
</evidence>
<protein>
    <recommendedName>
        <fullName evidence="4 13">Threonylcarbamoyl-AMP synthase</fullName>
        <shortName evidence="13">TC-AMP synthase</shortName>
        <ecNumber evidence="3 13">2.7.7.87</ecNumber>
    </recommendedName>
    <alternativeName>
        <fullName evidence="11 13">L-threonylcarbamoyladenylate synthase</fullName>
    </alternativeName>
</protein>
<feature type="binding site" evidence="14">
    <location>
        <position position="137"/>
    </location>
    <ligand>
        <name>L-threonine</name>
        <dbReference type="ChEBI" id="CHEBI:57926"/>
    </ligand>
</feature>
<dbReference type="SUPFAM" id="SSF55821">
    <property type="entry name" value="YrdC/RibB"/>
    <property type="match status" value="1"/>
</dbReference>
<evidence type="ECO:0000313" key="16">
    <source>
        <dbReference type="EMBL" id="QRJ63778.1"/>
    </source>
</evidence>
<feature type="binding site" evidence="14">
    <location>
        <position position="191"/>
    </location>
    <ligand>
        <name>ATP</name>
        <dbReference type="ChEBI" id="CHEBI:30616"/>
    </ligand>
</feature>
<feature type="binding site" evidence="14">
    <location>
        <position position="58"/>
    </location>
    <ligand>
        <name>L-threonine</name>
        <dbReference type="ChEBI" id="CHEBI:57926"/>
    </ligand>
</feature>
<dbReference type="GO" id="GO:0061710">
    <property type="term" value="F:L-threonylcarbamoyladenylate synthase"/>
    <property type="evidence" value="ECO:0007669"/>
    <property type="project" value="UniProtKB-EC"/>
</dbReference>
<evidence type="ECO:0000256" key="13">
    <source>
        <dbReference type="PIRNR" id="PIRNR004930"/>
    </source>
</evidence>
<feature type="binding site" evidence="14">
    <location>
        <position position="147"/>
    </location>
    <ligand>
        <name>ATP</name>
        <dbReference type="ChEBI" id="CHEBI:30616"/>
    </ligand>
</feature>
<dbReference type="Gene3D" id="3.40.50.11030">
    <property type="entry name" value="Threonylcarbamoyl-AMP synthase, C-terminal domain"/>
    <property type="match status" value="1"/>
</dbReference>
<dbReference type="FunFam" id="3.90.870.10:FF:000009">
    <property type="entry name" value="Threonylcarbamoyl-AMP synthase, putative"/>
    <property type="match status" value="1"/>
</dbReference>
<evidence type="ECO:0000256" key="3">
    <source>
        <dbReference type="ARBA" id="ARBA00012584"/>
    </source>
</evidence>
<dbReference type="EC" id="2.7.7.87" evidence="3 13"/>
<dbReference type="NCBIfam" id="TIGR00057">
    <property type="entry name" value="L-threonylcarbamoyladenylate synthase"/>
    <property type="match status" value="1"/>
</dbReference>
<dbReference type="Gene3D" id="3.90.870.10">
    <property type="entry name" value="DHBP synthase"/>
    <property type="match status" value="1"/>
</dbReference>
<dbReference type="InterPro" id="IPR017945">
    <property type="entry name" value="DHBP_synth_RibB-like_a/b_dom"/>
</dbReference>
<evidence type="ECO:0000256" key="6">
    <source>
        <dbReference type="ARBA" id="ARBA00022679"/>
    </source>
</evidence>
<feature type="binding site" evidence="14">
    <location>
        <position position="226"/>
    </location>
    <ligand>
        <name>ATP</name>
        <dbReference type="ChEBI" id="CHEBI:30616"/>
    </ligand>
</feature>
<feature type="domain" description="YrdC-like" evidence="15">
    <location>
        <begin position="4"/>
        <end position="195"/>
    </location>
</feature>
<dbReference type="EMBL" id="CP064781">
    <property type="protein sequence ID" value="QRJ63778.1"/>
    <property type="molecule type" value="Genomic_DNA"/>
</dbReference>
<evidence type="ECO:0000256" key="12">
    <source>
        <dbReference type="ARBA" id="ARBA00048366"/>
    </source>
</evidence>
<sequence>MSDPAEIARAVELLKAGELVGIPTETVYGLGADAANPLAVAKIFAAKGRPADHPLIVHIPGANHLERWAVDVPDLAYELAEDFWPGPLTLILKRAPGVPDVVTGGQDTVGLRVPGHPVALELLRAFAAAGGSGGIAAPSANRFGRISPTTAAHVREELGDAVALVLDGGPCVVGIESTIIDLSSGRPVLLRPGHITPAAIEAVCGLRPEAPTAAAPRASGTLEAHYAPLTPMRSVDGARLAQFLNAMRHSGRRCGVLAHSQPPQAGVPHAWKMLPAEPVGYAHDLYAALRELDHAGVDLIVVEAIPETPQWQAVADRLRRALAGAGA</sequence>
<feature type="binding site" evidence="14">
    <location>
        <position position="49"/>
    </location>
    <ligand>
        <name>ATP</name>
        <dbReference type="ChEBI" id="CHEBI:30616"/>
    </ligand>
</feature>
<keyword evidence="10 13" id="KW-0067">ATP-binding</keyword>
<evidence type="ECO:0000256" key="8">
    <source>
        <dbReference type="ARBA" id="ARBA00022695"/>
    </source>
</evidence>
<dbReference type="Proteomes" id="UP000663444">
    <property type="component" value="Chromosome"/>
</dbReference>
<dbReference type="InterPro" id="IPR050156">
    <property type="entry name" value="TC-AMP_synthase_SUA5"/>
</dbReference>